<protein>
    <submittedName>
        <fullName evidence="12">Calmodulin-binding protein 60 B</fullName>
    </submittedName>
</protein>
<feature type="compositionally biased region" description="Polar residues" evidence="8">
    <location>
        <begin position="518"/>
        <end position="544"/>
    </location>
</feature>
<dbReference type="InterPro" id="IPR012416">
    <property type="entry name" value="CBP60"/>
</dbReference>
<feature type="region of interest" description="Disordered" evidence="8">
    <location>
        <begin position="518"/>
        <end position="565"/>
    </location>
</feature>
<evidence type="ECO:0000313" key="12">
    <source>
        <dbReference type="EMBL" id="KAK1366833.1"/>
    </source>
</evidence>
<dbReference type="InterPro" id="IPR046830">
    <property type="entry name" value="Calmod_bind_M"/>
</dbReference>
<evidence type="ECO:0000256" key="8">
    <source>
        <dbReference type="SAM" id="MobiDB-lite"/>
    </source>
</evidence>
<feature type="compositionally biased region" description="Low complexity" evidence="8">
    <location>
        <begin position="18"/>
        <end position="27"/>
    </location>
</feature>
<evidence type="ECO:0000259" key="11">
    <source>
        <dbReference type="Pfam" id="PF20452"/>
    </source>
</evidence>
<name>A0AAD8HHN8_9APIA</name>
<dbReference type="GO" id="GO:0003700">
    <property type="term" value="F:DNA-binding transcription factor activity"/>
    <property type="evidence" value="ECO:0007669"/>
    <property type="project" value="TreeGrafter"/>
</dbReference>
<comment type="subcellular location">
    <subcellularLocation>
        <location evidence="1">Nucleus</location>
    </subcellularLocation>
</comment>
<organism evidence="12 13">
    <name type="scientific">Heracleum sosnowskyi</name>
    <dbReference type="NCBI Taxonomy" id="360622"/>
    <lineage>
        <taxon>Eukaryota</taxon>
        <taxon>Viridiplantae</taxon>
        <taxon>Streptophyta</taxon>
        <taxon>Embryophyta</taxon>
        <taxon>Tracheophyta</taxon>
        <taxon>Spermatophyta</taxon>
        <taxon>Magnoliopsida</taxon>
        <taxon>eudicotyledons</taxon>
        <taxon>Gunneridae</taxon>
        <taxon>Pentapetalae</taxon>
        <taxon>asterids</taxon>
        <taxon>campanulids</taxon>
        <taxon>Apiales</taxon>
        <taxon>Apiaceae</taxon>
        <taxon>Apioideae</taxon>
        <taxon>apioid superclade</taxon>
        <taxon>Tordylieae</taxon>
        <taxon>Tordyliinae</taxon>
        <taxon>Heracleum</taxon>
    </lineage>
</organism>
<keyword evidence="7" id="KW-0539">Nucleus</keyword>
<dbReference type="GO" id="GO:0043565">
    <property type="term" value="F:sequence-specific DNA binding"/>
    <property type="evidence" value="ECO:0007669"/>
    <property type="project" value="TreeGrafter"/>
</dbReference>
<dbReference type="PANTHER" id="PTHR31713">
    <property type="entry name" value="OS02G0177800 PROTEIN"/>
    <property type="match status" value="1"/>
</dbReference>
<dbReference type="Pfam" id="PF20451">
    <property type="entry name" value="Calmod_bind_M"/>
    <property type="match status" value="1"/>
</dbReference>
<accession>A0AAD8HHN8</accession>
<feature type="compositionally biased region" description="Polar residues" evidence="8">
    <location>
        <begin position="8"/>
        <end position="17"/>
    </location>
</feature>
<keyword evidence="4" id="KW-0238">DNA-binding</keyword>
<evidence type="ECO:0000259" key="10">
    <source>
        <dbReference type="Pfam" id="PF20451"/>
    </source>
</evidence>
<dbReference type="EMBL" id="JAUIZM010000009">
    <property type="protein sequence ID" value="KAK1366833.1"/>
    <property type="molecule type" value="Genomic_DNA"/>
</dbReference>
<feature type="domain" description="Calmodulin binding protein central" evidence="10">
    <location>
        <begin position="307"/>
        <end position="372"/>
    </location>
</feature>
<evidence type="ECO:0000256" key="1">
    <source>
        <dbReference type="ARBA" id="ARBA00004123"/>
    </source>
</evidence>
<keyword evidence="6" id="KW-0804">Transcription</keyword>
<evidence type="ECO:0000256" key="4">
    <source>
        <dbReference type="ARBA" id="ARBA00023125"/>
    </source>
</evidence>
<dbReference type="Pfam" id="PF07887">
    <property type="entry name" value="Calmodulin_bind"/>
    <property type="match status" value="1"/>
</dbReference>
<feature type="region of interest" description="Disordered" evidence="8">
    <location>
        <begin position="1"/>
        <end position="34"/>
    </location>
</feature>
<keyword evidence="5" id="KW-0010">Activator</keyword>
<feature type="region of interest" description="Disordered" evidence="8">
    <location>
        <begin position="51"/>
        <end position="81"/>
    </location>
</feature>
<dbReference type="Proteomes" id="UP001237642">
    <property type="component" value="Unassembled WGS sequence"/>
</dbReference>
<proteinExistence type="inferred from homology"/>
<dbReference type="GO" id="GO:0080142">
    <property type="term" value="P:regulation of salicylic acid biosynthetic process"/>
    <property type="evidence" value="ECO:0007669"/>
    <property type="project" value="TreeGrafter"/>
</dbReference>
<comment type="similarity">
    <text evidence="2">Belongs to the plant ACBP60 protein family.</text>
</comment>
<feature type="domain" description="Calmodulin binding protein-like N-terminal" evidence="9">
    <location>
        <begin position="147"/>
        <end position="294"/>
    </location>
</feature>
<evidence type="ECO:0000256" key="7">
    <source>
        <dbReference type="ARBA" id="ARBA00023242"/>
    </source>
</evidence>
<evidence type="ECO:0000256" key="3">
    <source>
        <dbReference type="ARBA" id="ARBA00023015"/>
    </source>
</evidence>
<evidence type="ECO:0000313" key="13">
    <source>
        <dbReference type="Proteomes" id="UP001237642"/>
    </source>
</evidence>
<dbReference type="InterPro" id="IPR046831">
    <property type="entry name" value="Calmodulin_bind_N"/>
</dbReference>
<dbReference type="PANTHER" id="PTHR31713:SF100">
    <property type="entry name" value="CALMODULIN-BINDING PROTEIN 60 B"/>
    <property type="match status" value="1"/>
</dbReference>
<evidence type="ECO:0000256" key="5">
    <source>
        <dbReference type="ARBA" id="ARBA00023159"/>
    </source>
</evidence>
<evidence type="ECO:0000259" key="9">
    <source>
        <dbReference type="Pfam" id="PF07887"/>
    </source>
</evidence>
<comment type="caution">
    <text evidence="12">The sequence shown here is derived from an EMBL/GenBank/DDBJ whole genome shotgun (WGS) entry which is preliminary data.</text>
</comment>
<evidence type="ECO:0000256" key="2">
    <source>
        <dbReference type="ARBA" id="ARBA00007214"/>
    </source>
</evidence>
<reference evidence="12" key="2">
    <citation type="submission" date="2023-05" db="EMBL/GenBank/DDBJ databases">
        <authorList>
            <person name="Schelkunov M.I."/>
        </authorList>
    </citation>
    <scope>NUCLEOTIDE SEQUENCE</scope>
    <source>
        <strain evidence="12">Hsosn_3</strain>
        <tissue evidence="12">Leaf</tissue>
    </source>
</reference>
<dbReference type="GO" id="GO:0005516">
    <property type="term" value="F:calmodulin binding"/>
    <property type="evidence" value="ECO:0007669"/>
    <property type="project" value="InterPro"/>
</dbReference>
<sequence>MLRGSEFSGHQHTISFLTTRTGTTTPRVTPPPKQHCLLRSTHSRVHSYMERTNSMRGKRALENDGDDDSQQQQPQQPERKRPAFASVILEALKVESLQKLCSSLEPVIRRVVSEEVERALAKYGPPRINGTGRSSPKRLEGPDGRILQLHFRSRLSLPLFTGGKVEGEQGAAIHVVLVDANIGHVVTIGPESTAKLDIVALEGDFSNENDEDWTQEEFERHVVKEREGKRPLLTGDLQVTLKEGIGTLGDFTFTDNSSWIRSRKFRLGLKVSSGYCEGIRIREAKTEAFTVKDHRGELYKKHYPPALYDEVWRLEKIGKDGSFHKRLSKSGIYTVEDFLRHVVRDSQKLRTILGSGMSNKMWEALLEHAKTCVVSGKLYVYYPDETRNVGVAFNNIYELTGLITGEHFQPIDSLSDSEKVYVDTLVKKAYDNWNQVVEYDGKSLLSFKQLNNSSQNEVPVGSIDYSNALDQMAPQHFPVHSQLSAIDPSLLMPGSGYNDSLTTTYPTQTHYVNSNSHAQYSSASFVPQDQQTNNSHQMQSNRYDNATGLALGPPESSSSFQTLNTSVQQSSLNPFDWSQNRDKGIEDFLSEEEIRTRSHEMLENEDMQHLLRLFSLQGHSSITGPDDGFSFPSFAPSPLPNFSFDEERNRPGKAVVGWLKIKAAMRWGFFIRKKAAERRARIVELDDE</sequence>
<dbReference type="InterPro" id="IPR046829">
    <property type="entry name" value="Calmod_bind_C"/>
</dbReference>
<feature type="domain" description="Calmodulin binding protein C-terminal" evidence="11">
    <location>
        <begin position="377"/>
        <end position="439"/>
    </location>
</feature>
<dbReference type="Pfam" id="PF20452">
    <property type="entry name" value="Calmod_bind_C"/>
    <property type="match status" value="1"/>
</dbReference>
<gene>
    <name evidence="12" type="ORF">POM88_042394</name>
</gene>
<keyword evidence="3" id="KW-0805">Transcription regulation</keyword>
<reference evidence="12" key="1">
    <citation type="submission" date="2023-02" db="EMBL/GenBank/DDBJ databases">
        <title>Genome of toxic invasive species Heracleum sosnowskyi carries increased number of genes despite the absence of recent whole-genome duplications.</title>
        <authorList>
            <person name="Schelkunov M."/>
            <person name="Shtratnikova V."/>
            <person name="Makarenko M."/>
            <person name="Klepikova A."/>
            <person name="Omelchenko D."/>
            <person name="Novikova G."/>
            <person name="Obukhova E."/>
            <person name="Bogdanov V."/>
            <person name="Penin A."/>
            <person name="Logacheva M."/>
        </authorList>
    </citation>
    <scope>NUCLEOTIDE SEQUENCE</scope>
    <source>
        <strain evidence="12">Hsosn_3</strain>
        <tissue evidence="12">Leaf</tissue>
    </source>
</reference>
<keyword evidence="13" id="KW-1185">Reference proteome</keyword>
<evidence type="ECO:0000256" key="6">
    <source>
        <dbReference type="ARBA" id="ARBA00023163"/>
    </source>
</evidence>
<dbReference type="GO" id="GO:0005634">
    <property type="term" value="C:nucleus"/>
    <property type="evidence" value="ECO:0007669"/>
    <property type="project" value="UniProtKB-SubCell"/>
</dbReference>
<dbReference type="AlphaFoldDB" id="A0AAD8HHN8"/>
<feature type="compositionally biased region" description="Polar residues" evidence="8">
    <location>
        <begin position="555"/>
        <end position="565"/>
    </location>
</feature>